<reference evidence="1 2" key="1">
    <citation type="submission" date="2016-11" db="EMBL/GenBank/DDBJ databases">
        <authorList>
            <person name="Jaros S."/>
            <person name="Januszkiewicz K."/>
            <person name="Wedrychowicz H."/>
        </authorList>
    </citation>
    <scope>NUCLEOTIDE SEQUENCE [LARGE SCALE GENOMIC DNA]</scope>
    <source>
        <strain evidence="1 2">CECT 7868</strain>
    </source>
</reference>
<sequence length="90" mass="9607">MAGVAAAEIAHNAVHPLEHEAITDHFQQGSMIDDLLCRQPRAATGKINLITIAVNRAAQPVRPGGDGIAALKITHNQRVIFHPVDGKTKT</sequence>
<dbReference type="Proteomes" id="UP000184608">
    <property type="component" value="Unassembled WGS sequence"/>
</dbReference>
<accession>A0A1M6EWU4</accession>
<evidence type="ECO:0000313" key="2">
    <source>
        <dbReference type="Proteomes" id="UP000184608"/>
    </source>
</evidence>
<gene>
    <name evidence="1" type="ORF">VA7868_04537</name>
</gene>
<name>A0A1M6EWU4_9VIBR</name>
<organism evidence="1 2">
    <name type="scientific">Vibrio aerogenes CECT 7868</name>
    <dbReference type="NCBI Taxonomy" id="1216006"/>
    <lineage>
        <taxon>Bacteria</taxon>
        <taxon>Pseudomonadati</taxon>
        <taxon>Pseudomonadota</taxon>
        <taxon>Gammaproteobacteria</taxon>
        <taxon>Vibrionales</taxon>
        <taxon>Vibrionaceae</taxon>
        <taxon>Vibrio</taxon>
    </lineage>
</organism>
<dbReference type="AlphaFoldDB" id="A0A1M6EWU4"/>
<keyword evidence="2" id="KW-1185">Reference proteome</keyword>
<dbReference type="EMBL" id="FQXZ01000053">
    <property type="protein sequence ID" value="SHI89873.1"/>
    <property type="molecule type" value="Genomic_DNA"/>
</dbReference>
<evidence type="ECO:0000313" key="1">
    <source>
        <dbReference type="EMBL" id="SHI89873.1"/>
    </source>
</evidence>
<proteinExistence type="predicted"/>
<protein>
    <submittedName>
        <fullName evidence="1">Uncharacterized protein</fullName>
    </submittedName>
</protein>